<proteinExistence type="predicted"/>
<protein>
    <recommendedName>
        <fullName evidence="2">DUF4177 domain-containing protein</fullName>
    </recommendedName>
</protein>
<name>A0A381UQF7_9ZZZZ</name>
<dbReference type="AlphaFoldDB" id="A0A381UQF7"/>
<evidence type="ECO:0000313" key="1">
    <source>
        <dbReference type="EMBL" id="SVA29567.1"/>
    </source>
</evidence>
<sequence length="76" mass="8909">MTKWEYLIVDADAERMKHPEQQWHNQLHEHGTEGWELVTIKEVYGDKQSGGLREGLFTTSSAEITGYKLFFKRPID</sequence>
<dbReference type="Pfam" id="PF13783">
    <property type="entry name" value="DUF4177"/>
    <property type="match status" value="1"/>
</dbReference>
<reference evidence="1" key="1">
    <citation type="submission" date="2018-05" db="EMBL/GenBank/DDBJ databases">
        <authorList>
            <person name="Lanie J.A."/>
            <person name="Ng W.-L."/>
            <person name="Kazmierczak K.M."/>
            <person name="Andrzejewski T.M."/>
            <person name="Davidsen T.M."/>
            <person name="Wayne K.J."/>
            <person name="Tettelin H."/>
            <person name="Glass J.I."/>
            <person name="Rusch D."/>
            <person name="Podicherti R."/>
            <person name="Tsui H.-C.T."/>
            <person name="Winkler M.E."/>
        </authorList>
    </citation>
    <scope>NUCLEOTIDE SEQUENCE</scope>
</reference>
<dbReference type="InterPro" id="IPR025234">
    <property type="entry name" value="YjzH-like"/>
</dbReference>
<evidence type="ECO:0008006" key="2">
    <source>
        <dbReference type="Google" id="ProtNLM"/>
    </source>
</evidence>
<organism evidence="1">
    <name type="scientific">marine metagenome</name>
    <dbReference type="NCBI Taxonomy" id="408172"/>
    <lineage>
        <taxon>unclassified sequences</taxon>
        <taxon>metagenomes</taxon>
        <taxon>ecological metagenomes</taxon>
    </lineage>
</organism>
<accession>A0A381UQF7</accession>
<dbReference type="EMBL" id="UINC01006775">
    <property type="protein sequence ID" value="SVA29567.1"/>
    <property type="molecule type" value="Genomic_DNA"/>
</dbReference>
<gene>
    <name evidence="1" type="ORF">METZ01_LOCUS82421</name>
</gene>